<accession>A0A7E4ZR18</accession>
<feature type="compositionally biased region" description="Low complexity" evidence="1">
    <location>
        <begin position="237"/>
        <end position="248"/>
    </location>
</feature>
<feature type="region of interest" description="Disordered" evidence="1">
    <location>
        <begin position="856"/>
        <end position="910"/>
    </location>
</feature>
<feature type="compositionally biased region" description="Low complexity" evidence="1">
    <location>
        <begin position="384"/>
        <end position="400"/>
    </location>
</feature>
<feature type="region of interest" description="Disordered" evidence="1">
    <location>
        <begin position="59"/>
        <end position="177"/>
    </location>
</feature>
<feature type="region of interest" description="Disordered" evidence="1">
    <location>
        <begin position="444"/>
        <end position="475"/>
    </location>
</feature>
<feature type="compositionally biased region" description="Pro residues" evidence="1">
    <location>
        <begin position="549"/>
        <end position="563"/>
    </location>
</feature>
<reference evidence="2" key="1">
    <citation type="journal article" date="2013" name="Genetics">
        <title>The draft genome and transcriptome of Panagrellus redivivus are shaped by the harsh demands of a free-living lifestyle.</title>
        <authorList>
            <person name="Srinivasan J."/>
            <person name="Dillman A.R."/>
            <person name="Macchietto M.G."/>
            <person name="Heikkinen L."/>
            <person name="Lakso M."/>
            <person name="Fracchia K.M."/>
            <person name="Antoshechkin I."/>
            <person name="Mortazavi A."/>
            <person name="Wong G."/>
            <person name="Sternberg P.W."/>
        </authorList>
    </citation>
    <scope>NUCLEOTIDE SEQUENCE [LARGE SCALE GENOMIC DNA]</scope>
    <source>
        <strain evidence="2">MT8872</strain>
    </source>
</reference>
<feature type="region of interest" description="Disordered" evidence="1">
    <location>
        <begin position="212"/>
        <end position="248"/>
    </location>
</feature>
<dbReference type="Proteomes" id="UP000492821">
    <property type="component" value="Unassembled WGS sequence"/>
</dbReference>
<reference evidence="3" key="2">
    <citation type="submission" date="2020-10" db="UniProtKB">
        <authorList>
            <consortium name="WormBaseParasite"/>
        </authorList>
    </citation>
    <scope>IDENTIFICATION</scope>
</reference>
<protein>
    <submittedName>
        <fullName evidence="3">BRCT domain-containing protein</fullName>
    </submittedName>
</protein>
<keyword evidence="2" id="KW-1185">Reference proteome</keyword>
<feature type="compositionally biased region" description="Low complexity" evidence="1">
    <location>
        <begin position="751"/>
        <end position="760"/>
    </location>
</feature>
<feature type="compositionally biased region" description="Basic residues" evidence="1">
    <location>
        <begin position="564"/>
        <end position="573"/>
    </location>
</feature>
<dbReference type="WBParaSite" id="Pan_g12334.t1">
    <property type="protein sequence ID" value="Pan_g12334.t1"/>
    <property type="gene ID" value="Pan_g12334"/>
</dbReference>
<evidence type="ECO:0000313" key="3">
    <source>
        <dbReference type="WBParaSite" id="Pan_g12334.t1"/>
    </source>
</evidence>
<evidence type="ECO:0000256" key="1">
    <source>
        <dbReference type="SAM" id="MobiDB-lite"/>
    </source>
</evidence>
<feature type="region of interest" description="Disordered" evidence="1">
    <location>
        <begin position="548"/>
        <end position="681"/>
    </location>
</feature>
<feature type="compositionally biased region" description="Pro residues" evidence="1">
    <location>
        <begin position="863"/>
        <end position="873"/>
    </location>
</feature>
<dbReference type="AlphaFoldDB" id="A0A7E4ZR18"/>
<feature type="region of interest" description="Disordered" evidence="1">
    <location>
        <begin position="295"/>
        <end position="418"/>
    </location>
</feature>
<evidence type="ECO:0000313" key="2">
    <source>
        <dbReference type="Proteomes" id="UP000492821"/>
    </source>
</evidence>
<proteinExistence type="predicted"/>
<feature type="region of interest" description="Disordered" evidence="1">
    <location>
        <begin position="1"/>
        <end position="45"/>
    </location>
</feature>
<feature type="compositionally biased region" description="Low complexity" evidence="1">
    <location>
        <begin position="62"/>
        <end position="77"/>
    </location>
</feature>
<feature type="compositionally biased region" description="Polar residues" evidence="1">
    <location>
        <begin position="322"/>
        <end position="346"/>
    </location>
</feature>
<sequence length="1090" mass="114969">MDDNNDNEPPLRRSSRTRAPPKHVYEPPVRRRRVKSFTATPSVSNDVVLAKQSQSWCCVAGPNSESTTPMTPESSAPGRRKPRSRTVAPKKQEQPNAPDSPTVELVVQGPPLSPFVLPQHDRNAELAAPTGPMIPEVSTPGGRKPRSRTVAPNRYPQIDAPESPLVQPADSDTPMPSSDVAVASAVLHSPVLPVASQTVQCVQLNDSAAMKSPPARIVRPPRSRTVAKPAEQPPPSVGSVVPVDSSTVPTPPVDPTIAVVPISTLPVPNGQVAEQVVSAVPIAPSDAPAIAALPVHEPPDQRRRVNSFTATPSVPSDVILPVQSQSWCGTAESNTTTAEPTSSMTPDDSAPGRRKPRSRTVAPKKQQRANAPDSPMIQPDDLGASVAAPSVPTPSSNATVKAPPKGRGRKQLTFAPEAPTVIPTVQGHPLSPFVLPQHDLTAEPTAPAASMTPEGSTPGGRKPRSRTVAPKKQIPDSAAVNSAIEGAPTSPIIVPQCVTASELPAPAVPTTPGGRKPRSRTIAPKKQMNVTDRPIVQPAVVGTPMFPMASPPVPMSSPTVKAPPKPRGRKRQQAIHPDSAVVSFDTEGAPTSSMIVPQCVTTSEVPAPVTPGGRKPRSRTVAPKKQTTVPDSSMNHSGDPTPSVASTAATVKPPPKPRRRKQQQPAAPDSSLIQSGDLPAPMSIPVIMPVRRGRQPQARTTFINPPPAVDRSTGVVDIPSVSAAIPPVDPTVAVAPPTNPAPCRRKRAPKEPAVPGAAPPARKRRKVAPANSPPVNLTLPPPSAHDGVPQPIGAANVPEAAVPLVNLTLQPPNVHEVVPQFAEAANQPAVVHEAALPLSNIVHQPAVVPEVAHPPVNLTLQPPNHPRAAPPPTNFAVQQAASSSSSSANVPSSSNAPTSSQNQPAPVHVAVPPPFNFSQFPRLPESASYITRAYPANMQHLLTPPPAQPHNPHMDHCEGEVNYIGSFIANGMLAYFAHDAVHYSGNQLHGHSGTDACFGAVTFLQNDAEPAGMNAYREAFERARREKVQYAYIEGTELKFKIPKEKPPWVEVYKADIKVAETIMMNLFHNSQTLIHEANQALAAQGISLF</sequence>
<name>A0A7E4ZR18_PANRE</name>
<feature type="compositionally biased region" description="Polar residues" evidence="1">
    <location>
        <begin position="589"/>
        <end position="604"/>
    </location>
</feature>
<feature type="compositionally biased region" description="Low complexity" evidence="1">
    <location>
        <begin position="876"/>
        <end position="910"/>
    </location>
</feature>
<feature type="compositionally biased region" description="Polar residues" evidence="1">
    <location>
        <begin position="625"/>
        <end position="649"/>
    </location>
</feature>
<organism evidence="2 3">
    <name type="scientific">Panagrellus redivivus</name>
    <name type="common">Microworm</name>
    <dbReference type="NCBI Taxonomy" id="6233"/>
    <lineage>
        <taxon>Eukaryota</taxon>
        <taxon>Metazoa</taxon>
        <taxon>Ecdysozoa</taxon>
        <taxon>Nematoda</taxon>
        <taxon>Chromadorea</taxon>
        <taxon>Rhabditida</taxon>
        <taxon>Tylenchina</taxon>
        <taxon>Panagrolaimomorpha</taxon>
        <taxon>Panagrolaimoidea</taxon>
        <taxon>Panagrolaimidae</taxon>
        <taxon>Panagrellus</taxon>
    </lineage>
</organism>
<feature type="region of interest" description="Disordered" evidence="1">
    <location>
        <begin position="732"/>
        <end position="781"/>
    </location>
</feature>